<comment type="caution">
    <text evidence="1">The sequence shown here is derived from an EMBL/GenBank/DDBJ whole genome shotgun (WGS) entry which is preliminary data.</text>
</comment>
<gene>
    <name evidence="1" type="ORF">GCM10007047_02960</name>
</gene>
<reference evidence="1" key="2">
    <citation type="submission" date="2020-09" db="EMBL/GenBank/DDBJ databases">
        <authorList>
            <person name="Sun Q."/>
            <person name="Kim S."/>
        </authorList>
    </citation>
    <scope>NUCLEOTIDE SEQUENCE</scope>
    <source>
        <strain evidence="1">KCTC 12870</strain>
    </source>
</reference>
<sequence length="87" mass="10446">MAYINMTLWGIPARIIWGDTLRMTFNGQWENIHWHRVGEPLREQVNAFMDIFKATDDRQEAKLSKTDKERDIDFRTNSTGQQEWIFK</sequence>
<protein>
    <submittedName>
        <fullName evidence="1">Uncharacterized protein</fullName>
    </submittedName>
</protein>
<evidence type="ECO:0000313" key="1">
    <source>
        <dbReference type="EMBL" id="GHB91310.1"/>
    </source>
</evidence>
<name>A0A8J3GDG5_9BACT</name>
<evidence type="ECO:0000313" key="2">
    <source>
        <dbReference type="Proteomes" id="UP000642829"/>
    </source>
</evidence>
<dbReference type="Proteomes" id="UP000642829">
    <property type="component" value="Unassembled WGS sequence"/>
</dbReference>
<dbReference type="EMBL" id="BMXG01000001">
    <property type="protein sequence ID" value="GHB91310.1"/>
    <property type="molecule type" value="Genomic_DNA"/>
</dbReference>
<dbReference type="AlphaFoldDB" id="A0A8J3GDG5"/>
<organism evidence="1 2">
    <name type="scientific">Cerasicoccus arenae</name>
    <dbReference type="NCBI Taxonomy" id="424488"/>
    <lineage>
        <taxon>Bacteria</taxon>
        <taxon>Pseudomonadati</taxon>
        <taxon>Verrucomicrobiota</taxon>
        <taxon>Opitutia</taxon>
        <taxon>Puniceicoccales</taxon>
        <taxon>Cerasicoccaceae</taxon>
        <taxon>Cerasicoccus</taxon>
    </lineage>
</organism>
<accession>A0A8J3GDG5</accession>
<reference evidence="1" key="1">
    <citation type="journal article" date="2014" name="Int. J. Syst. Evol. Microbiol.">
        <title>Complete genome sequence of Corynebacterium casei LMG S-19264T (=DSM 44701T), isolated from a smear-ripened cheese.</title>
        <authorList>
            <consortium name="US DOE Joint Genome Institute (JGI-PGF)"/>
            <person name="Walter F."/>
            <person name="Albersmeier A."/>
            <person name="Kalinowski J."/>
            <person name="Ruckert C."/>
        </authorList>
    </citation>
    <scope>NUCLEOTIDE SEQUENCE</scope>
    <source>
        <strain evidence="1">KCTC 12870</strain>
    </source>
</reference>
<keyword evidence="2" id="KW-1185">Reference proteome</keyword>
<dbReference type="RefSeq" id="WP_200163225.1">
    <property type="nucleotide sequence ID" value="NZ_BMXG01000001.1"/>
</dbReference>
<proteinExistence type="predicted"/>